<keyword evidence="1" id="KW-0863">Zinc-finger</keyword>
<dbReference type="Pfam" id="PF00078">
    <property type="entry name" value="RVT_1"/>
    <property type="match status" value="1"/>
</dbReference>
<feature type="domain" description="CCHC-type" evidence="3">
    <location>
        <begin position="140"/>
        <end position="154"/>
    </location>
</feature>
<dbReference type="SMART" id="SM00343">
    <property type="entry name" value="ZnF_C2HC"/>
    <property type="match status" value="2"/>
</dbReference>
<evidence type="ECO:0000256" key="2">
    <source>
        <dbReference type="SAM" id="MobiDB-lite"/>
    </source>
</evidence>
<dbReference type="PANTHER" id="PTHR33116">
    <property type="entry name" value="REVERSE TRANSCRIPTASE ZINC-BINDING DOMAIN-CONTAINING PROTEIN-RELATED-RELATED"/>
    <property type="match status" value="1"/>
</dbReference>
<dbReference type="Pfam" id="PF13966">
    <property type="entry name" value="zf-RVT"/>
    <property type="match status" value="2"/>
</dbReference>
<feature type="compositionally biased region" description="Acidic residues" evidence="2">
    <location>
        <begin position="511"/>
        <end position="531"/>
    </location>
</feature>
<gene>
    <name evidence="5" type="ORF">CCAM_LOCUS35442</name>
</gene>
<dbReference type="PROSITE" id="PS50158">
    <property type="entry name" value="ZF_CCHC"/>
    <property type="match status" value="1"/>
</dbReference>
<dbReference type="PANTHER" id="PTHR33116:SF84">
    <property type="entry name" value="RNA-DIRECTED DNA POLYMERASE"/>
    <property type="match status" value="1"/>
</dbReference>
<dbReference type="Proteomes" id="UP000595140">
    <property type="component" value="Unassembled WGS sequence"/>
</dbReference>
<dbReference type="GO" id="GO:0008270">
    <property type="term" value="F:zinc ion binding"/>
    <property type="evidence" value="ECO:0007669"/>
    <property type="project" value="UniProtKB-KW"/>
</dbReference>
<protein>
    <recommendedName>
        <fullName evidence="7">Reverse transcriptase domain-containing protein</fullName>
    </recommendedName>
</protein>
<dbReference type="InterPro" id="IPR043502">
    <property type="entry name" value="DNA/RNA_pol_sf"/>
</dbReference>
<proteinExistence type="predicted"/>
<name>A0A484MZQ0_9ASTE</name>
<evidence type="ECO:0000256" key="1">
    <source>
        <dbReference type="PROSITE-ProRule" id="PRU00047"/>
    </source>
</evidence>
<feature type="compositionally biased region" description="Polar residues" evidence="2">
    <location>
        <begin position="558"/>
        <end position="572"/>
    </location>
</feature>
<keyword evidence="1" id="KW-0479">Metal-binding</keyword>
<feature type="compositionally biased region" description="Basic and acidic residues" evidence="2">
    <location>
        <begin position="532"/>
        <end position="546"/>
    </location>
</feature>
<organism evidence="5 6">
    <name type="scientific">Cuscuta campestris</name>
    <dbReference type="NCBI Taxonomy" id="132261"/>
    <lineage>
        <taxon>Eukaryota</taxon>
        <taxon>Viridiplantae</taxon>
        <taxon>Streptophyta</taxon>
        <taxon>Embryophyta</taxon>
        <taxon>Tracheophyta</taxon>
        <taxon>Spermatophyta</taxon>
        <taxon>Magnoliopsida</taxon>
        <taxon>eudicotyledons</taxon>
        <taxon>Gunneridae</taxon>
        <taxon>Pentapetalae</taxon>
        <taxon>asterids</taxon>
        <taxon>lamiids</taxon>
        <taxon>Solanales</taxon>
        <taxon>Convolvulaceae</taxon>
        <taxon>Cuscuteae</taxon>
        <taxon>Cuscuta</taxon>
        <taxon>Cuscuta subgen. Grammica</taxon>
        <taxon>Cuscuta sect. Cleistogrammica</taxon>
    </lineage>
</organism>
<evidence type="ECO:0000259" key="4">
    <source>
        <dbReference type="PROSITE" id="PS50878"/>
    </source>
</evidence>
<reference evidence="5 6" key="1">
    <citation type="submission" date="2018-04" db="EMBL/GenBank/DDBJ databases">
        <authorList>
            <person name="Vogel A."/>
        </authorList>
    </citation>
    <scope>NUCLEOTIDE SEQUENCE [LARGE SCALE GENOMIC DNA]</scope>
</reference>
<evidence type="ECO:0000313" key="6">
    <source>
        <dbReference type="Proteomes" id="UP000595140"/>
    </source>
</evidence>
<evidence type="ECO:0008006" key="7">
    <source>
        <dbReference type="Google" id="ProtNLM"/>
    </source>
</evidence>
<dbReference type="InterPro" id="IPR026960">
    <property type="entry name" value="RVT-Znf"/>
</dbReference>
<evidence type="ECO:0000259" key="3">
    <source>
        <dbReference type="PROSITE" id="PS50158"/>
    </source>
</evidence>
<feature type="domain" description="Reverse transcriptase" evidence="4">
    <location>
        <begin position="1489"/>
        <end position="1775"/>
    </location>
</feature>
<accession>A0A484MZQ0</accession>
<dbReference type="CDD" id="cd01650">
    <property type="entry name" value="RT_nLTR_like"/>
    <property type="match status" value="1"/>
</dbReference>
<dbReference type="InterPro" id="IPR000477">
    <property type="entry name" value="RT_dom"/>
</dbReference>
<sequence length="2019" mass="228481">MFRMKEGGKIDDMFDRFSKIINNLHSLKKTYANKDLVRKILRSLTPEWRSKADAIYESIGVSNVTIDGLTGNLKTYESTILTPSLDEQKKKGIALKATKETVEEVSSDDDNEFGLVIKKFHKFMKKEFERKGRKHDGTPKCYGCGEIGHIKPRCLKGKSGKDKPGFKKQRAYISWGGDSGDESTDQEEEEAANLCLMAHEDHADKVQEGRFEVKESGSQGEPAMGGLHHRWEGSSLFFRTPLPIDGSTNLYDIEIDLPTFARITGLPIRGDDIATYGGNDWILNNEAVVIRELGITNLIRHSGAPTIHSAPPDERLLLYIITRILHPRDSSHTSLFNEDLKAIHAIMHGASINWAKFIMIHMADCASIATEGSLPYAFLVMDLIVSADIHIVGPSTKMTKLWVIADTTFKKKSGDHDGTGPSRARAPAPAPARASLQSIADTLNRLTLTVDDMGQYMERMDWTLQRQHHDMTAFFRYINYVPPPFDGTILGQNFEGEDEEDDSYAPSSSPDEADFEDAVDGDPMDVEDEDADTQKDTETPQKHEPLKNLPSAELHLHPSTTDSSASKQQGTPENKDYQDEIHEEILNYYNTLFMYKESHNDRFTSNIPNLITQMDNSSLTSLPDENEVKEDVWSLSADSAAGPDGFNGHFYKTCWEQIKVDCTKVVQEFFLGIPIPKICAQTTIILIPKKENSQSCEDYRPICLSNFCCKIFSKILSQRLSSILPRLISPEQGGFVKGRVIHDQETLSPLSPLLFILASEAFSRTIKKETTSGALSPYYLGRHYTPITHLAFADDLILFTKGDSPTVTSIKLLLSDYEDCSGQQINRGKCSFYIPKKTPLATQRRIQTILGMNKGILPFKYLGIQIHHGINRKPYCNDILNLFDSKLKGWYHKLLSQSGRLTLIKHVLNTMPLHMLGCSKLPKSIIKCLHSKMNNFLWGHDKDNKKYHWSSWEKLCFPKDEGGLGITDLNTLQLAYGFKMWWTYTQNNFLWANFMRARYPRGLSIAPKIIDSVYWKRLYEVNSMEDNHLSIDTQGRILWHNGEVGFSLKKAKNSLREKQPNHPFTKLSWNSKQSPKHSIFLWKLCFGYLPLPHSLTRLGFQLPSVCFLCRNSDETTTHLFRNCPFSNQIWNYFEQIFSICRNTSHGILTYLTNWWKQVPELTSKNLRTSSSGVVIASSNCAESATEIYSSFSNGRETIYDGSLAGVGPLKVASLLGKPINVDSNTSIGVYPSKPRFCVERDLSLPFPDHIHIRLGSKHIRVPCGFENPPAYCSFCSIFGHSTSACRKRSGLNLTGVARFSEVGHIGEGKSRDLSVWKEKIALLIPQRLGLSQWMPLTAAPIHYLSRNSDSLRCPVKLTTWRPEANPVRKSLGSEFELQHLPRACSDHKALLLSCSVSSNKGPLAFRFLNPWIHHTNFIPVVKECWTKSPIVGGMHGLVAKLKDLKTCLKAWNMDEFGHILDNLKNADIYANTTQQLYEDNPTEANRIRNSSQIRDAAITHFSSQIMAHAEPPPLHNLSHIPSLLSEMENTMITALPTLEEVKNAVWDLDSNSASGPDGYNGLFFRTTWDIIKEDMLKASKEIFLGKTFGGNVIVKIDMAKAFDTLRWDNLGANLLQFGFSNKAASLLMAKLRGRMLSVLINGQPAGYFPMTRGVKQGDPLSPLLFVIASEGLSRLLNRSMEESHIHLYNMGSVKFIGHLTYADDIMIFTKGDSINLLKLRKLLDEYSSDSGQVINSAKSKFYVKETTNSTHLQNMEKILGMHLRTLPFTYLGATIYKGQLKKYHCGNLMDHFDKHIHSWMANFFWGRRHSSQLHHWKSWKNLCQPSSAGGLDIKDLHTLQQNQLINLWWRVNHDTGVLANTMQAIYMRKGTIKEKLTDSTPWKRICRVHSFVVTHINDSVQPPLWDGKPFSSKNILLSLYGVIPSRLSCKYIWHKSQTPKLRVFQWKAFMNSLPFPELTKRFSSCLSSQCLLCKQAEDSLDHTLGNCKFGYQVWKYFCTLIDAPMSAPNLKLNQIFISW</sequence>
<dbReference type="GO" id="GO:0003676">
    <property type="term" value="F:nucleic acid binding"/>
    <property type="evidence" value="ECO:0007669"/>
    <property type="project" value="InterPro"/>
</dbReference>
<keyword evidence="6" id="KW-1185">Reference proteome</keyword>
<dbReference type="InterPro" id="IPR001878">
    <property type="entry name" value="Znf_CCHC"/>
</dbReference>
<dbReference type="SUPFAM" id="SSF56672">
    <property type="entry name" value="DNA/RNA polymerases"/>
    <property type="match status" value="1"/>
</dbReference>
<feature type="region of interest" description="Disordered" evidence="2">
    <location>
        <begin position="488"/>
        <end position="578"/>
    </location>
</feature>
<dbReference type="Pfam" id="PF14223">
    <property type="entry name" value="Retrotran_gag_2"/>
    <property type="match status" value="1"/>
</dbReference>
<keyword evidence="1" id="KW-0862">Zinc</keyword>
<evidence type="ECO:0000313" key="5">
    <source>
        <dbReference type="EMBL" id="VFQ93666.1"/>
    </source>
</evidence>
<dbReference type="EMBL" id="OOIL02004996">
    <property type="protein sequence ID" value="VFQ93666.1"/>
    <property type="molecule type" value="Genomic_DNA"/>
</dbReference>
<dbReference type="PROSITE" id="PS50878">
    <property type="entry name" value="RT_POL"/>
    <property type="match status" value="1"/>
</dbReference>
<dbReference type="OrthoDB" id="1304301at2759"/>